<organism evidence="2 3">
    <name type="scientific">Paramecium pentaurelia</name>
    <dbReference type="NCBI Taxonomy" id="43138"/>
    <lineage>
        <taxon>Eukaryota</taxon>
        <taxon>Sar</taxon>
        <taxon>Alveolata</taxon>
        <taxon>Ciliophora</taxon>
        <taxon>Intramacronucleata</taxon>
        <taxon>Oligohymenophorea</taxon>
        <taxon>Peniculida</taxon>
        <taxon>Parameciidae</taxon>
        <taxon>Paramecium</taxon>
    </lineage>
</organism>
<evidence type="ECO:0000313" key="2">
    <source>
        <dbReference type="EMBL" id="CAD8172218.1"/>
    </source>
</evidence>
<proteinExistence type="predicted"/>
<dbReference type="EMBL" id="CAJJDO010000056">
    <property type="protein sequence ID" value="CAD8172218.1"/>
    <property type="molecule type" value="Genomic_DNA"/>
</dbReference>
<sequence length="583" mass="69607">MHTSLEIEKKFVKSTNQRLQEIDDKYLCTRCLAERVDKENMALLNDATEMIQSMKTQSLKLAKEENVLRLTNLRQLQSSIKSFKNQVKTDQQMQQIQIDIELKEQKLEIKNYDEEIQILSKIIQEILVKISLNSKHIRKKTRSLCNQSMNHYNLSQNHKIISKQLNPQIQLDLVYQSINRQKSMKYLPKNLINIMLILLNLNLVDWHVQNVFKKILFNILVQKKQIIFGILLQDNQKIQFQNIILEEKKHLKWLKKKLNNQKIIIIIHYQKCCRQQMNSQQNKKEFQTSLNQKINRFLNQMKNKLRKLLIYQVNKIKINIFYSNRRSKIDLINYFIKMSNQNQKPLSSMIYFANLGNGADIQITPEIHKFISKCQLQEQYLQIYNESVDLQIELQKEAQQLEQKGQLEQFIQFEVKNDTDDVKSSFLQQQYKQFEINSEKMRKLINSDENEQQLLLNTKQKEELKLKIDEEKLEIKQIQQKIIDLEENINQKLLKQEQEFAQQCSQETIQNNQLKQNLMELSQSNEIKLEQLITKYNELNQQINEVQTDLKEKEKSTTVKNKLQSLKIIQKHNSQQLIKTSKS</sequence>
<dbReference type="Proteomes" id="UP000689195">
    <property type="component" value="Unassembled WGS sequence"/>
</dbReference>
<evidence type="ECO:0000256" key="1">
    <source>
        <dbReference type="SAM" id="Coils"/>
    </source>
</evidence>
<comment type="caution">
    <text evidence="2">The sequence shown here is derived from an EMBL/GenBank/DDBJ whole genome shotgun (WGS) entry which is preliminary data.</text>
</comment>
<name>A0A8S1V455_9CILI</name>
<feature type="coiled-coil region" evidence="1">
    <location>
        <begin position="461"/>
        <end position="556"/>
    </location>
</feature>
<dbReference type="AlphaFoldDB" id="A0A8S1V455"/>
<evidence type="ECO:0000313" key="3">
    <source>
        <dbReference type="Proteomes" id="UP000689195"/>
    </source>
</evidence>
<keyword evidence="1" id="KW-0175">Coiled coil</keyword>
<reference evidence="2" key="1">
    <citation type="submission" date="2021-01" db="EMBL/GenBank/DDBJ databases">
        <authorList>
            <consortium name="Genoscope - CEA"/>
            <person name="William W."/>
        </authorList>
    </citation>
    <scope>NUCLEOTIDE SEQUENCE</scope>
</reference>
<keyword evidence="3" id="KW-1185">Reference proteome</keyword>
<protein>
    <submittedName>
        <fullName evidence="2">Uncharacterized protein</fullName>
    </submittedName>
</protein>
<gene>
    <name evidence="2" type="ORF">PPENT_87.1.T0560170</name>
</gene>
<accession>A0A8S1V455</accession>